<feature type="transmembrane region" description="Helical" evidence="1">
    <location>
        <begin position="109"/>
        <end position="132"/>
    </location>
</feature>
<gene>
    <name evidence="2" type="ORF">FG486_09030</name>
</gene>
<dbReference type="Proteomes" id="UP000589292">
    <property type="component" value="Unassembled WGS sequence"/>
</dbReference>
<feature type="transmembrane region" description="Helical" evidence="1">
    <location>
        <begin position="170"/>
        <end position="191"/>
    </location>
</feature>
<keyword evidence="3" id="KW-1185">Reference proteome</keyword>
<proteinExistence type="predicted"/>
<organism evidence="2 3">
    <name type="scientific">Sphingomonas ursincola</name>
    <dbReference type="NCBI Taxonomy" id="56361"/>
    <lineage>
        <taxon>Bacteria</taxon>
        <taxon>Pseudomonadati</taxon>
        <taxon>Pseudomonadota</taxon>
        <taxon>Alphaproteobacteria</taxon>
        <taxon>Sphingomonadales</taxon>
        <taxon>Sphingomonadaceae</taxon>
        <taxon>Sphingomonas</taxon>
    </lineage>
</organism>
<sequence length="201" mass="20652">MQMDESAGKAEAILPVLLGAIVLTQIVYVAKSALKIEIASAAIWSVEALLFLAIAVIGLVAALQKSRLLACTCIAIAGMVNVLQVGMGLTMFGPLFDAGEPLIPVYESVVAMAFFLFFSGKLLFGCAAIVVGMDLRRSGGAVRLVGLTAIAAGLVAMLVNFGGMAVGMDWLYPAGATGTIATVLLAVALHLQARPAMQIAG</sequence>
<protein>
    <recommendedName>
        <fullName evidence="4">Thiamine biosynthesis protein ThiC</fullName>
    </recommendedName>
</protein>
<dbReference type="EMBL" id="VDES01000002">
    <property type="protein sequence ID" value="MBA1374481.1"/>
    <property type="molecule type" value="Genomic_DNA"/>
</dbReference>
<feature type="transmembrane region" description="Helical" evidence="1">
    <location>
        <begin position="12"/>
        <end position="30"/>
    </location>
</feature>
<keyword evidence="1" id="KW-0472">Membrane</keyword>
<feature type="transmembrane region" description="Helical" evidence="1">
    <location>
        <begin position="144"/>
        <end position="164"/>
    </location>
</feature>
<evidence type="ECO:0000313" key="2">
    <source>
        <dbReference type="EMBL" id="MBA1374481.1"/>
    </source>
</evidence>
<feature type="transmembrane region" description="Helical" evidence="1">
    <location>
        <begin position="68"/>
        <end position="89"/>
    </location>
</feature>
<feature type="transmembrane region" description="Helical" evidence="1">
    <location>
        <begin position="42"/>
        <end position="61"/>
    </location>
</feature>
<reference evidence="2 3" key="1">
    <citation type="journal article" date="1994" name="Int. J. Syst. Bacteriol.">
        <title>Phylogenetic positions of novel aerobic, bacteriochlorophyll a-containing bacteria and description of Roseococcus thiosulfatophilus gen. nov., sp. nov., Erythromicrobium ramosum gen. nov., sp. nov., and Erythrobacter litoralis sp. nov.</title>
        <authorList>
            <person name="Yurkov V."/>
            <person name="Stackebrandt E."/>
            <person name="Holmes A."/>
            <person name="Fuerst J.A."/>
            <person name="Hugenholtz P."/>
            <person name="Golecki J."/>
            <person name="Gad'on N."/>
            <person name="Gorlenko V.M."/>
            <person name="Kompantseva E.I."/>
            <person name="Drews G."/>
        </authorList>
    </citation>
    <scope>NUCLEOTIDE SEQUENCE [LARGE SCALE GENOMIC DNA]</scope>
    <source>
        <strain evidence="2 3">KR-99</strain>
    </source>
</reference>
<comment type="caution">
    <text evidence="2">The sequence shown here is derived from an EMBL/GenBank/DDBJ whole genome shotgun (WGS) entry which is preliminary data.</text>
</comment>
<name>A0A7V8U8A8_9SPHN</name>
<keyword evidence="1" id="KW-1133">Transmembrane helix</keyword>
<accession>A0A7V8U8A8</accession>
<evidence type="ECO:0000256" key="1">
    <source>
        <dbReference type="SAM" id="Phobius"/>
    </source>
</evidence>
<evidence type="ECO:0008006" key="4">
    <source>
        <dbReference type="Google" id="ProtNLM"/>
    </source>
</evidence>
<dbReference type="RefSeq" id="WP_181267289.1">
    <property type="nucleotide sequence ID" value="NZ_BAAAGB010000001.1"/>
</dbReference>
<evidence type="ECO:0000313" key="3">
    <source>
        <dbReference type="Proteomes" id="UP000589292"/>
    </source>
</evidence>
<dbReference type="AlphaFoldDB" id="A0A7V8U8A8"/>
<keyword evidence="1" id="KW-0812">Transmembrane</keyword>